<sequence>MTDELVPPPKNQSHELQDPGAHELESSESEEHFSDASEGRNIAAGQADRSNANSPIPVTRVERVDDQPAYGEVPGTDAYNKRAQDAVPDEVEVVPDGLRSRSASRVDAGDRPITPGGTPIPRTVVEKVDPDTPAYGDIPGTHAYEIRAADAIPDVIVKAPQPPERKNADLP</sequence>
<evidence type="ECO:0000313" key="2">
    <source>
        <dbReference type="EMBL" id="KAF2788515.1"/>
    </source>
</evidence>
<feature type="compositionally biased region" description="Pro residues" evidence="1">
    <location>
        <begin position="1"/>
        <end position="10"/>
    </location>
</feature>
<dbReference type="EMBL" id="MU002209">
    <property type="protein sequence ID" value="KAF2788515.1"/>
    <property type="molecule type" value="Genomic_DNA"/>
</dbReference>
<dbReference type="OrthoDB" id="5378975at2759"/>
<reference evidence="2" key="1">
    <citation type="journal article" date="2020" name="Stud. Mycol.">
        <title>101 Dothideomycetes genomes: a test case for predicting lifestyles and emergence of pathogens.</title>
        <authorList>
            <person name="Haridas S."/>
            <person name="Albert R."/>
            <person name="Binder M."/>
            <person name="Bloem J."/>
            <person name="Labutti K."/>
            <person name="Salamov A."/>
            <person name="Andreopoulos B."/>
            <person name="Baker S."/>
            <person name="Barry K."/>
            <person name="Bills G."/>
            <person name="Bluhm B."/>
            <person name="Cannon C."/>
            <person name="Castanera R."/>
            <person name="Culley D."/>
            <person name="Daum C."/>
            <person name="Ezra D."/>
            <person name="Gonzalez J."/>
            <person name="Henrissat B."/>
            <person name="Kuo A."/>
            <person name="Liang C."/>
            <person name="Lipzen A."/>
            <person name="Lutzoni F."/>
            <person name="Magnuson J."/>
            <person name="Mondo S."/>
            <person name="Nolan M."/>
            <person name="Ohm R."/>
            <person name="Pangilinan J."/>
            <person name="Park H.-J."/>
            <person name="Ramirez L."/>
            <person name="Alfaro M."/>
            <person name="Sun H."/>
            <person name="Tritt A."/>
            <person name="Yoshinaga Y."/>
            <person name="Zwiers L.-H."/>
            <person name="Turgeon B."/>
            <person name="Goodwin S."/>
            <person name="Spatafora J."/>
            <person name="Crous P."/>
            <person name="Grigoriev I."/>
        </authorList>
    </citation>
    <scope>NUCLEOTIDE SEQUENCE</scope>
    <source>
        <strain evidence="2">CBS 109.77</strain>
    </source>
</reference>
<evidence type="ECO:0000313" key="3">
    <source>
        <dbReference type="Proteomes" id="UP000799757"/>
    </source>
</evidence>
<accession>A0A6A6WX48</accession>
<feature type="compositionally biased region" description="Basic and acidic residues" evidence="1">
    <location>
        <begin position="12"/>
        <end position="38"/>
    </location>
</feature>
<feature type="compositionally biased region" description="Low complexity" evidence="1">
    <location>
        <begin position="111"/>
        <end position="123"/>
    </location>
</feature>
<name>A0A6A6WX48_9PLEO</name>
<dbReference type="PANTHER" id="PTHR38698">
    <property type="entry name" value="EXPRESSED PROTEIN"/>
    <property type="match status" value="1"/>
</dbReference>
<dbReference type="PANTHER" id="PTHR38698:SF1">
    <property type="entry name" value="FUNGAL PROTEIN"/>
    <property type="match status" value="1"/>
</dbReference>
<protein>
    <submittedName>
        <fullName evidence="2">Uncharacterized protein</fullName>
    </submittedName>
</protein>
<dbReference type="AlphaFoldDB" id="A0A6A6WX48"/>
<proteinExistence type="predicted"/>
<dbReference type="Proteomes" id="UP000799757">
    <property type="component" value="Unassembled WGS sequence"/>
</dbReference>
<keyword evidence="3" id="KW-1185">Reference proteome</keyword>
<organism evidence="2 3">
    <name type="scientific">Melanomma pulvis-pyrius CBS 109.77</name>
    <dbReference type="NCBI Taxonomy" id="1314802"/>
    <lineage>
        <taxon>Eukaryota</taxon>
        <taxon>Fungi</taxon>
        <taxon>Dikarya</taxon>
        <taxon>Ascomycota</taxon>
        <taxon>Pezizomycotina</taxon>
        <taxon>Dothideomycetes</taxon>
        <taxon>Pleosporomycetidae</taxon>
        <taxon>Pleosporales</taxon>
        <taxon>Melanommataceae</taxon>
        <taxon>Melanomma</taxon>
    </lineage>
</organism>
<feature type="region of interest" description="Disordered" evidence="1">
    <location>
        <begin position="1"/>
        <end position="130"/>
    </location>
</feature>
<gene>
    <name evidence="2" type="ORF">K505DRAFT_328869</name>
</gene>
<dbReference type="InterPro" id="IPR031355">
    <property type="entry name" value="YBL010C/LAA2-like"/>
</dbReference>
<evidence type="ECO:0000256" key="1">
    <source>
        <dbReference type="SAM" id="MobiDB-lite"/>
    </source>
</evidence>